<organism evidence="1 2">
    <name type="scientific">Iris pallida</name>
    <name type="common">Sweet iris</name>
    <dbReference type="NCBI Taxonomy" id="29817"/>
    <lineage>
        <taxon>Eukaryota</taxon>
        <taxon>Viridiplantae</taxon>
        <taxon>Streptophyta</taxon>
        <taxon>Embryophyta</taxon>
        <taxon>Tracheophyta</taxon>
        <taxon>Spermatophyta</taxon>
        <taxon>Magnoliopsida</taxon>
        <taxon>Liliopsida</taxon>
        <taxon>Asparagales</taxon>
        <taxon>Iridaceae</taxon>
        <taxon>Iridoideae</taxon>
        <taxon>Irideae</taxon>
        <taxon>Iris</taxon>
    </lineage>
</organism>
<dbReference type="PANTHER" id="PTHR47150">
    <property type="entry name" value="OS12G0169200 PROTEIN"/>
    <property type="match status" value="1"/>
</dbReference>
<evidence type="ECO:0000313" key="1">
    <source>
        <dbReference type="EMBL" id="KAJ6843070.1"/>
    </source>
</evidence>
<proteinExistence type="predicted"/>
<accession>A0AAX6HPY2</accession>
<keyword evidence="2" id="KW-1185">Reference proteome</keyword>
<dbReference type="AlphaFoldDB" id="A0AAX6HPY2"/>
<reference evidence="1" key="2">
    <citation type="submission" date="2023-04" db="EMBL/GenBank/DDBJ databases">
        <authorList>
            <person name="Bruccoleri R.E."/>
            <person name="Oakeley E.J."/>
            <person name="Faust A.-M."/>
            <person name="Dessus-Babus S."/>
            <person name="Altorfer M."/>
            <person name="Burckhardt D."/>
            <person name="Oertli M."/>
            <person name="Naumann U."/>
            <person name="Petersen F."/>
            <person name="Wong J."/>
        </authorList>
    </citation>
    <scope>NUCLEOTIDE SEQUENCE</scope>
    <source>
        <strain evidence="1">GSM-AAB239-AS_SAM_17_03QT</strain>
        <tissue evidence="1">Leaf</tissue>
    </source>
</reference>
<sequence length="481" mass="55960">MSFLNWSSSSSSSDGETLDLCFQEWEQELADMEEEEEVLKQMYNHRLQERRAAKRRGSIPGHMVINREREEGNSRLWQDYFSENPTYGETFFRRRFRCRRNLFLRIVNGVKEHDNFFVQKKDGLGKLGLSTLQKVTAAHRMLAYGTAADISDEYIRIGESTTIQCLKRFCRAIIEVFSEEYLRHPTPDDIARLLRKGEERGFSGMLGSLDCMHWAWKNCPTAWAGHYSGRHGGPTIILEAVASYDLWIWHAYFGLPGSNNDINVLQSSNLFDELAQGKAPPANYTILGKHYDIGYYLADGIYPKWSTLVQTISQPQGRKKQHFATMQERYRKDVERAFGVLQARFAIIKGPSRFWDKRVLHDIMTACVILHNMTVEDERDEEQTLALTMGLLELKILRPMWTTGSDHSLIDIRIFRTERLILSFGTGLLSTYGICLAMNKCIFSKLIYACCMHMCYVNEEMYFSALVMYYFHFNENYCLRY</sequence>
<evidence type="ECO:0000313" key="2">
    <source>
        <dbReference type="Proteomes" id="UP001140949"/>
    </source>
</evidence>
<dbReference type="Pfam" id="PF04827">
    <property type="entry name" value="Plant_tran"/>
    <property type="match status" value="1"/>
</dbReference>
<comment type="caution">
    <text evidence="1">The sequence shown here is derived from an EMBL/GenBank/DDBJ whole genome shotgun (WGS) entry which is preliminary data.</text>
</comment>
<dbReference type="EMBL" id="JANAVB010007399">
    <property type="protein sequence ID" value="KAJ6843070.1"/>
    <property type="molecule type" value="Genomic_DNA"/>
</dbReference>
<protein>
    <submittedName>
        <fullName evidence="1">Nuclease HARBI1</fullName>
    </submittedName>
</protein>
<reference evidence="1" key="1">
    <citation type="journal article" date="2023" name="GigaByte">
        <title>Genome assembly of the bearded iris, Iris pallida Lam.</title>
        <authorList>
            <person name="Bruccoleri R.E."/>
            <person name="Oakeley E.J."/>
            <person name="Faust A.M.E."/>
            <person name="Altorfer M."/>
            <person name="Dessus-Babus S."/>
            <person name="Burckhardt D."/>
            <person name="Oertli M."/>
            <person name="Naumann U."/>
            <person name="Petersen F."/>
            <person name="Wong J."/>
        </authorList>
    </citation>
    <scope>NUCLEOTIDE SEQUENCE</scope>
    <source>
        <strain evidence="1">GSM-AAB239-AS_SAM_17_03QT</strain>
    </source>
</reference>
<dbReference type="PANTHER" id="PTHR47150:SF7">
    <property type="entry name" value="NUCLEASE"/>
    <property type="match status" value="1"/>
</dbReference>
<gene>
    <name evidence="1" type="ORF">M6B38_299995</name>
</gene>
<dbReference type="Proteomes" id="UP001140949">
    <property type="component" value="Unassembled WGS sequence"/>
</dbReference>
<dbReference type="InterPro" id="IPR006912">
    <property type="entry name" value="Harbinger_derived_prot"/>
</dbReference>
<name>A0AAX6HPY2_IRIPA</name>